<dbReference type="InterPro" id="IPR010985">
    <property type="entry name" value="Ribbon_hlx_hlx"/>
</dbReference>
<dbReference type="InterPro" id="IPR013321">
    <property type="entry name" value="Arc_rbn_hlx_hlx"/>
</dbReference>
<dbReference type="Gene3D" id="1.10.1220.10">
    <property type="entry name" value="Met repressor-like"/>
    <property type="match status" value="1"/>
</dbReference>
<name>A0A1C5JE60_9ACTN</name>
<feature type="region of interest" description="Disordered" evidence="1">
    <location>
        <begin position="149"/>
        <end position="178"/>
    </location>
</feature>
<evidence type="ECO:0000313" key="2">
    <source>
        <dbReference type="EMBL" id="SCG68877.1"/>
    </source>
</evidence>
<keyword evidence="3" id="KW-1185">Reference proteome</keyword>
<evidence type="ECO:0000256" key="1">
    <source>
        <dbReference type="SAM" id="MobiDB-lite"/>
    </source>
</evidence>
<organism evidence="2 3">
    <name type="scientific">Micromonospora coxensis</name>
    <dbReference type="NCBI Taxonomy" id="356852"/>
    <lineage>
        <taxon>Bacteria</taxon>
        <taxon>Bacillati</taxon>
        <taxon>Actinomycetota</taxon>
        <taxon>Actinomycetes</taxon>
        <taxon>Micromonosporales</taxon>
        <taxon>Micromonosporaceae</taxon>
        <taxon>Micromonospora</taxon>
    </lineage>
</organism>
<dbReference type="RefSeq" id="WP_088977753.1">
    <property type="nucleotide sequence ID" value="NZ_LT607753.1"/>
</dbReference>
<feature type="compositionally biased region" description="Pro residues" evidence="1">
    <location>
        <begin position="92"/>
        <end position="102"/>
    </location>
</feature>
<dbReference type="SUPFAM" id="SSF47598">
    <property type="entry name" value="Ribbon-helix-helix"/>
    <property type="match status" value="1"/>
</dbReference>
<dbReference type="OrthoDB" id="5193907at2"/>
<dbReference type="GO" id="GO:0006355">
    <property type="term" value="P:regulation of DNA-templated transcription"/>
    <property type="evidence" value="ECO:0007669"/>
    <property type="project" value="InterPro"/>
</dbReference>
<feature type="region of interest" description="Disordered" evidence="1">
    <location>
        <begin position="75"/>
        <end position="108"/>
    </location>
</feature>
<feature type="compositionally biased region" description="Basic and acidic residues" evidence="1">
    <location>
        <begin position="152"/>
        <end position="162"/>
    </location>
</feature>
<sequence>MELRAYVDAIRHQLAVAAAAGGDDARELAERLTAPLDSAIRLALLDALSEAATEITRDLAPGSVDLRLRDREPSFVVTPPPAEQWADEAEPVAPPPPSPTRPPADGEDEATVRISLRLPEHLKTRVEQAAAQAGVSINTWLIRAATAAVDADSQHHRAETPRRSGTATGGQRFTGWVR</sequence>
<proteinExistence type="predicted"/>
<evidence type="ECO:0000313" key="3">
    <source>
        <dbReference type="Proteomes" id="UP000198215"/>
    </source>
</evidence>
<dbReference type="EMBL" id="LT607753">
    <property type="protein sequence ID" value="SCG68877.1"/>
    <property type="molecule type" value="Genomic_DNA"/>
</dbReference>
<gene>
    <name evidence="2" type="ORF">GA0070614_4457</name>
</gene>
<dbReference type="AlphaFoldDB" id="A0A1C5JE60"/>
<dbReference type="Proteomes" id="UP000198215">
    <property type="component" value="Chromosome I"/>
</dbReference>
<reference evidence="3" key="1">
    <citation type="submission" date="2016-06" db="EMBL/GenBank/DDBJ databases">
        <authorList>
            <person name="Varghese N."/>
            <person name="Submissions Spin"/>
        </authorList>
    </citation>
    <scope>NUCLEOTIDE SEQUENCE [LARGE SCALE GENOMIC DNA]</scope>
    <source>
        <strain evidence="3">DSM 45161</strain>
    </source>
</reference>
<protein>
    <submittedName>
        <fullName evidence="2">HicB family protein</fullName>
    </submittedName>
</protein>
<accession>A0A1C5JE60</accession>